<protein>
    <submittedName>
        <fullName evidence="2">Uncharacterized protein</fullName>
    </submittedName>
</protein>
<gene>
    <name evidence="2" type="ORF">ROR02_14900</name>
</gene>
<evidence type="ECO:0000313" key="3">
    <source>
        <dbReference type="Proteomes" id="UP000321567"/>
    </source>
</evidence>
<dbReference type="Proteomes" id="UP000321567">
    <property type="component" value="Unassembled WGS sequence"/>
</dbReference>
<dbReference type="AlphaFoldDB" id="A0A512H7C8"/>
<accession>A0A512H7C8</accession>
<evidence type="ECO:0000256" key="1">
    <source>
        <dbReference type="SAM" id="MobiDB-lite"/>
    </source>
</evidence>
<organism evidence="2 3">
    <name type="scientific">Pararhodospirillum oryzae</name>
    <dbReference type="NCBI Taxonomy" id="478448"/>
    <lineage>
        <taxon>Bacteria</taxon>
        <taxon>Pseudomonadati</taxon>
        <taxon>Pseudomonadota</taxon>
        <taxon>Alphaproteobacteria</taxon>
        <taxon>Rhodospirillales</taxon>
        <taxon>Rhodospirillaceae</taxon>
        <taxon>Pararhodospirillum</taxon>
    </lineage>
</organism>
<reference evidence="2 3" key="1">
    <citation type="submission" date="2019-07" db="EMBL/GenBank/DDBJ databases">
        <title>Whole genome shotgun sequence of Rhodospirillum oryzae NBRC 107573.</title>
        <authorList>
            <person name="Hosoyama A."/>
            <person name="Uohara A."/>
            <person name="Ohji S."/>
            <person name="Ichikawa N."/>
        </authorList>
    </citation>
    <scope>NUCLEOTIDE SEQUENCE [LARGE SCALE GENOMIC DNA]</scope>
    <source>
        <strain evidence="2 3">NBRC 107573</strain>
    </source>
</reference>
<sequence>MASNATENKVVASGREKGAPAFSKGEEGASRVIAGAGAGRNEAGAGETKDRSAGATGAVSGECVAMTVQPDTKAVPSSIHSRAVPPREGSRRAVWPRVRVGFM</sequence>
<feature type="compositionally biased region" description="Basic and acidic residues" evidence="1">
    <location>
        <begin position="14"/>
        <end position="29"/>
    </location>
</feature>
<name>A0A512H7C8_9PROT</name>
<dbReference type="EMBL" id="BJZO01000034">
    <property type="protein sequence ID" value="GEO81359.1"/>
    <property type="molecule type" value="Genomic_DNA"/>
</dbReference>
<keyword evidence="3" id="KW-1185">Reference proteome</keyword>
<proteinExistence type="predicted"/>
<feature type="region of interest" description="Disordered" evidence="1">
    <location>
        <begin position="1"/>
        <end position="56"/>
    </location>
</feature>
<evidence type="ECO:0000313" key="2">
    <source>
        <dbReference type="EMBL" id="GEO81359.1"/>
    </source>
</evidence>
<comment type="caution">
    <text evidence="2">The sequence shown here is derived from an EMBL/GenBank/DDBJ whole genome shotgun (WGS) entry which is preliminary data.</text>
</comment>
<feature type="region of interest" description="Disordered" evidence="1">
    <location>
        <begin position="72"/>
        <end position="91"/>
    </location>
</feature>